<comment type="caution">
    <text evidence="1">The sequence shown here is derived from an EMBL/GenBank/DDBJ whole genome shotgun (WGS) entry which is preliminary data.</text>
</comment>
<proteinExistence type="predicted"/>
<evidence type="ECO:0008006" key="3">
    <source>
        <dbReference type="Google" id="ProtNLM"/>
    </source>
</evidence>
<reference evidence="1" key="1">
    <citation type="submission" date="2019-02" db="EMBL/GenBank/DDBJ databases">
        <authorList>
            <person name="Li S.-H."/>
        </authorList>
    </citation>
    <scope>NUCLEOTIDE SEQUENCE</scope>
    <source>
        <strain evidence="1">IMCC14734</strain>
    </source>
</reference>
<name>A0ABT3TFB5_9GAMM</name>
<gene>
    <name evidence="1" type="ORF">EYC98_07410</name>
</gene>
<dbReference type="EMBL" id="SHNN01000001">
    <property type="protein sequence ID" value="MCX2980704.1"/>
    <property type="molecule type" value="Genomic_DNA"/>
</dbReference>
<accession>A0ABT3TFB5</accession>
<sequence>MPRFVLIGLCEPQSDKDQAAFDEWFIDQHIEDTAHCPHMIRGSVFKLSGPHLDIDTASGYLSLYEVEAETYEEAEQVLNDWQADSDAWAGRKRHLETGKKLGGIPMAIRGSGWYQLIQSHEGPVQSSD</sequence>
<dbReference type="Proteomes" id="UP001143362">
    <property type="component" value="Unassembled WGS sequence"/>
</dbReference>
<dbReference type="RefSeq" id="WP_279244676.1">
    <property type="nucleotide sequence ID" value="NZ_SHNN01000001.1"/>
</dbReference>
<protein>
    <recommendedName>
        <fullName evidence="3">YCII-related domain-containing protein</fullName>
    </recommendedName>
</protein>
<organism evidence="1 2">
    <name type="scientific">Candidatus Litorirhabdus singularis</name>
    <dbReference type="NCBI Taxonomy" id="2518993"/>
    <lineage>
        <taxon>Bacteria</taxon>
        <taxon>Pseudomonadati</taxon>
        <taxon>Pseudomonadota</taxon>
        <taxon>Gammaproteobacteria</taxon>
        <taxon>Cellvibrionales</taxon>
        <taxon>Halieaceae</taxon>
        <taxon>Candidatus Litorirhabdus</taxon>
    </lineage>
</organism>
<evidence type="ECO:0000313" key="2">
    <source>
        <dbReference type="Proteomes" id="UP001143362"/>
    </source>
</evidence>
<evidence type="ECO:0000313" key="1">
    <source>
        <dbReference type="EMBL" id="MCX2980704.1"/>
    </source>
</evidence>
<keyword evidence="2" id="KW-1185">Reference proteome</keyword>